<comment type="catalytic activity">
    <reaction evidence="1 6">
        <text>alpha-D-ribose 1,5-bisphosphate + ATP = 5-phospho-alpha-D-ribose 1-diphosphate + ADP</text>
        <dbReference type="Rhea" id="RHEA:20109"/>
        <dbReference type="ChEBI" id="CHEBI:30616"/>
        <dbReference type="ChEBI" id="CHEBI:58017"/>
        <dbReference type="ChEBI" id="CHEBI:68688"/>
        <dbReference type="ChEBI" id="CHEBI:456216"/>
        <dbReference type="EC" id="2.7.4.23"/>
    </reaction>
</comment>
<feature type="binding site" evidence="6">
    <location>
        <begin position="18"/>
        <end position="25"/>
    </location>
    <ligand>
        <name>ATP</name>
        <dbReference type="ChEBI" id="CHEBI:30616"/>
    </ligand>
</feature>
<keyword evidence="3 6" id="KW-0808">Transferase</keyword>
<comment type="function">
    <text evidence="6">Catalyzes the phosphorylation of ribose 1,5-bisphosphate to 5-phospho-D-ribosyl alpha-1-diphosphate (PRPP).</text>
</comment>
<dbReference type="SMART" id="SM00072">
    <property type="entry name" value="GuKc"/>
    <property type="match status" value="1"/>
</dbReference>
<evidence type="ECO:0000256" key="4">
    <source>
        <dbReference type="ARBA" id="ARBA00022741"/>
    </source>
</evidence>
<gene>
    <name evidence="6" type="primary">phnN</name>
    <name evidence="8" type="ORF">VE26_16070</name>
</gene>
<dbReference type="Proteomes" id="UP000033649">
    <property type="component" value="Unassembled WGS sequence"/>
</dbReference>
<dbReference type="GO" id="GO:0005524">
    <property type="term" value="F:ATP binding"/>
    <property type="evidence" value="ECO:0007669"/>
    <property type="project" value="UniProtKB-KW"/>
</dbReference>
<sequence>MAGELSDRPAGVLVLVIGPSGVGKDTLIGGARKALDGDKRFSFVRRLVTRPADIDLEDHVSLDPDEFERARAAGRFALTWEAHGLHYALPIGVDTDLTLGRVVIANISRHAVPAALAKYPLCRVVQVSAEISLRAERLARRGREGRDQIVARLAREGAALPADISPIVIDNSSSVGIGVTAFVMSLRAIAEE</sequence>
<evidence type="ECO:0000256" key="5">
    <source>
        <dbReference type="ARBA" id="ARBA00022840"/>
    </source>
</evidence>
<dbReference type="InterPro" id="IPR027417">
    <property type="entry name" value="P-loop_NTPase"/>
</dbReference>
<organism evidence="8 9">
    <name type="scientific">Devosia chinhatensis</name>
    <dbReference type="NCBI Taxonomy" id="429727"/>
    <lineage>
        <taxon>Bacteria</taxon>
        <taxon>Pseudomonadati</taxon>
        <taxon>Pseudomonadota</taxon>
        <taxon>Alphaproteobacteria</taxon>
        <taxon>Hyphomicrobiales</taxon>
        <taxon>Devosiaceae</taxon>
        <taxon>Devosia</taxon>
    </lineage>
</organism>
<feature type="domain" description="Guanylate kinase/L-type calcium channel beta subunit" evidence="7">
    <location>
        <begin position="10"/>
        <end position="190"/>
    </location>
</feature>
<proteinExistence type="inferred from homology"/>
<dbReference type="SUPFAM" id="SSF52540">
    <property type="entry name" value="P-loop containing nucleoside triphosphate hydrolases"/>
    <property type="match status" value="1"/>
</dbReference>
<evidence type="ECO:0000313" key="8">
    <source>
        <dbReference type="EMBL" id="KKB08086.1"/>
    </source>
</evidence>
<dbReference type="AlphaFoldDB" id="A0A0F5FGW7"/>
<dbReference type="UniPathway" id="UPA00087">
    <property type="reaction ID" value="UER00175"/>
</dbReference>
<dbReference type="GO" id="GO:0006015">
    <property type="term" value="P:5-phosphoribose 1-diphosphate biosynthetic process"/>
    <property type="evidence" value="ECO:0007669"/>
    <property type="project" value="UniProtKB-UniRule"/>
</dbReference>
<dbReference type="InterPro" id="IPR008145">
    <property type="entry name" value="GK/Ca_channel_bsu"/>
</dbReference>
<dbReference type="EMBL" id="JZEY01000061">
    <property type="protein sequence ID" value="KKB08086.1"/>
    <property type="molecule type" value="Genomic_DNA"/>
</dbReference>
<reference evidence="8 9" key="1">
    <citation type="submission" date="2015-03" db="EMBL/GenBank/DDBJ databases">
        <authorList>
            <person name="Hassan Y."/>
            <person name="Lepp D."/>
            <person name="Li X.-Z."/>
            <person name="Zhou T."/>
        </authorList>
    </citation>
    <scope>NUCLEOTIDE SEQUENCE [LARGE SCALE GENOMIC DNA]</scope>
    <source>
        <strain evidence="8 9">IPL18</strain>
    </source>
</reference>
<keyword evidence="4 6" id="KW-0547">Nucleotide-binding</keyword>
<dbReference type="NCBIfam" id="TIGR02322">
    <property type="entry name" value="phosphon_PhnN"/>
    <property type="match status" value="1"/>
</dbReference>
<keyword evidence="9" id="KW-1185">Reference proteome</keyword>
<dbReference type="InterPro" id="IPR012699">
    <property type="entry name" value="PhnN"/>
</dbReference>
<evidence type="ECO:0000256" key="1">
    <source>
        <dbReference type="ARBA" id="ARBA00000373"/>
    </source>
</evidence>
<dbReference type="GO" id="GO:0019634">
    <property type="term" value="P:organic phosphonate metabolic process"/>
    <property type="evidence" value="ECO:0007669"/>
    <property type="project" value="UniProtKB-UniRule"/>
</dbReference>
<accession>A0A0F5FGW7</accession>
<comment type="similarity">
    <text evidence="6">Belongs to the ribose 1,5-bisphosphokinase family.</text>
</comment>
<dbReference type="STRING" id="429727.VE26_16070"/>
<protein>
    <recommendedName>
        <fullName evidence="6">Ribose 1,5-bisphosphate phosphokinase PhnN</fullName>
        <ecNumber evidence="6">2.7.4.23</ecNumber>
    </recommendedName>
    <alternativeName>
        <fullName evidence="6">Ribose 1,5-bisphosphokinase</fullName>
    </alternativeName>
</protein>
<dbReference type="Gene3D" id="3.40.50.300">
    <property type="entry name" value="P-loop containing nucleotide triphosphate hydrolases"/>
    <property type="match status" value="1"/>
</dbReference>
<comment type="pathway">
    <text evidence="2 6">Metabolic intermediate biosynthesis; 5-phospho-alpha-D-ribose 1-diphosphate biosynthesis; 5-phospho-alpha-D-ribose 1-diphosphate from D-ribose 5-phosphate (route II): step 3/3.</text>
</comment>
<evidence type="ECO:0000256" key="2">
    <source>
        <dbReference type="ARBA" id="ARBA00005069"/>
    </source>
</evidence>
<evidence type="ECO:0000256" key="6">
    <source>
        <dbReference type="HAMAP-Rule" id="MF_00836"/>
    </source>
</evidence>
<dbReference type="HAMAP" id="MF_00836">
    <property type="entry name" value="PhnN"/>
    <property type="match status" value="1"/>
</dbReference>
<evidence type="ECO:0000313" key="9">
    <source>
        <dbReference type="Proteomes" id="UP000033649"/>
    </source>
</evidence>
<keyword evidence="5 6" id="KW-0067">ATP-binding</keyword>
<evidence type="ECO:0000256" key="3">
    <source>
        <dbReference type="ARBA" id="ARBA00022679"/>
    </source>
</evidence>
<dbReference type="GO" id="GO:0033863">
    <property type="term" value="F:ribose 1,5-bisphosphate phosphokinase activity"/>
    <property type="evidence" value="ECO:0007669"/>
    <property type="project" value="UniProtKB-UniRule"/>
</dbReference>
<dbReference type="EC" id="2.7.4.23" evidence="6"/>
<comment type="caution">
    <text evidence="8">The sequence shown here is derived from an EMBL/GenBank/DDBJ whole genome shotgun (WGS) entry which is preliminary data.</text>
</comment>
<evidence type="ECO:0000259" key="7">
    <source>
        <dbReference type="SMART" id="SM00072"/>
    </source>
</evidence>
<name>A0A0F5FGW7_9HYPH</name>
<dbReference type="PATRIC" id="fig|429727.3.peg.3290"/>